<keyword evidence="2" id="KW-0001">2Fe-2S</keyword>
<dbReference type="PROSITE" id="PS01099">
    <property type="entry name" value="COMPLEX1_24K"/>
    <property type="match status" value="1"/>
</dbReference>
<dbReference type="InterPro" id="IPR041921">
    <property type="entry name" value="NuoE_N"/>
</dbReference>
<evidence type="ECO:0000313" key="12">
    <source>
        <dbReference type="Proteomes" id="UP000273786"/>
    </source>
</evidence>
<dbReference type="Proteomes" id="UP000273786">
    <property type="component" value="Unassembled WGS sequence"/>
</dbReference>
<dbReference type="CDD" id="cd03064">
    <property type="entry name" value="TRX_Fd_NuoE"/>
    <property type="match status" value="1"/>
</dbReference>
<keyword evidence="12" id="KW-1185">Reference proteome</keyword>
<dbReference type="GO" id="GO:0098662">
    <property type="term" value="P:inorganic cation transmembrane transport"/>
    <property type="evidence" value="ECO:0007669"/>
    <property type="project" value="UniProtKB-ARBA"/>
</dbReference>
<dbReference type="InterPro" id="IPR036249">
    <property type="entry name" value="Thioredoxin-like_sf"/>
</dbReference>
<dbReference type="PANTHER" id="PTHR10371:SF3">
    <property type="entry name" value="NADH DEHYDROGENASE [UBIQUINONE] FLAVOPROTEIN 2, MITOCHONDRIAL"/>
    <property type="match status" value="1"/>
</dbReference>
<dbReference type="InterPro" id="IPR002023">
    <property type="entry name" value="NuoE-like"/>
</dbReference>
<accession>A0A3P3G7M4</accession>
<dbReference type="InterPro" id="IPR042128">
    <property type="entry name" value="NuoE_dom"/>
</dbReference>
<evidence type="ECO:0000256" key="5">
    <source>
        <dbReference type="ARBA" id="ARBA00023004"/>
    </source>
</evidence>
<dbReference type="Pfam" id="PF01257">
    <property type="entry name" value="2Fe-2S_thioredx"/>
    <property type="match status" value="1"/>
</dbReference>
<protein>
    <submittedName>
        <fullName evidence="11">NADH-quinone oxidoreductase subunit E</fullName>
        <ecNumber evidence="11">1.6.5.11</ecNumber>
    </submittedName>
</protein>
<dbReference type="EMBL" id="RQXT01000002">
    <property type="protein sequence ID" value="RRI06856.1"/>
    <property type="molecule type" value="Genomic_DNA"/>
</dbReference>
<evidence type="ECO:0000256" key="7">
    <source>
        <dbReference type="ARBA" id="ARBA00023027"/>
    </source>
</evidence>
<dbReference type="NCBIfam" id="NF009040">
    <property type="entry name" value="PRK12373.1"/>
    <property type="match status" value="1"/>
</dbReference>
<keyword evidence="7" id="KW-0520">NAD</keyword>
<evidence type="ECO:0000313" key="11">
    <source>
        <dbReference type="EMBL" id="RRI06856.1"/>
    </source>
</evidence>
<dbReference type="Gene3D" id="1.10.10.1590">
    <property type="entry name" value="NADH-quinone oxidoreductase subunit E"/>
    <property type="match status" value="1"/>
</dbReference>
<keyword evidence="4" id="KW-1278">Translocase</keyword>
<dbReference type="OrthoDB" id="9807941at2"/>
<evidence type="ECO:0000256" key="6">
    <source>
        <dbReference type="ARBA" id="ARBA00023014"/>
    </source>
</evidence>
<dbReference type="GO" id="GO:0031090">
    <property type="term" value="C:organelle membrane"/>
    <property type="evidence" value="ECO:0007669"/>
    <property type="project" value="UniProtKB-ARBA"/>
</dbReference>
<gene>
    <name evidence="11" type="ORF">EH240_01790</name>
</gene>
<evidence type="ECO:0000256" key="4">
    <source>
        <dbReference type="ARBA" id="ARBA00022967"/>
    </source>
</evidence>
<dbReference type="GO" id="GO:0022804">
    <property type="term" value="F:active transmembrane transporter activity"/>
    <property type="evidence" value="ECO:0007669"/>
    <property type="project" value="UniProtKB-ARBA"/>
</dbReference>
<keyword evidence="3" id="KW-0479">Metal-binding</keyword>
<dbReference type="NCBIfam" id="NF005724">
    <property type="entry name" value="PRK07539.1-4"/>
    <property type="match status" value="1"/>
</dbReference>
<evidence type="ECO:0000256" key="10">
    <source>
        <dbReference type="SAM" id="MobiDB-lite"/>
    </source>
</evidence>
<keyword evidence="11" id="KW-0560">Oxidoreductase</keyword>
<dbReference type="AlphaFoldDB" id="A0A3P3G7M4"/>
<organism evidence="11 12">
    <name type="scientific">Mesorhizobium tamadayense</name>
    <dbReference type="NCBI Taxonomy" id="425306"/>
    <lineage>
        <taxon>Bacteria</taxon>
        <taxon>Pseudomonadati</taxon>
        <taxon>Pseudomonadota</taxon>
        <taxon>Alphaproteobacteria</taxon>
        <taxon>Hyphomicrobiales</taxon>
        <taxon>Phyllobacteriaceae</taxon>
        <taxon>Mesorhizobium</taxon>
    </lineage>
</organism>
<dbReference type="GO" id="GO:1902494">
    <property type="term" value="C:catalytic complex"/>
    <property type="evidence" value="ECO:0007669"/>
    <property type="project" value="UniProtKB-ARBA"/>
</dbReference>
<keyword evidence="6" id="KW-0411">Iron-sulfur</keyword>
<dbReference type="SUPFAM" id="SSF52833">
    <property type="entry name" value="Thioredoxin-like"/>
    <property type="match status" value="1"/>
</dbReference>
<feature type="region of interest" description="Disordered" evidence="10">
    <location>
        <begin position="230"/>
        <end position="347"/>
    </location>
</feature>
<dbReference type="GO" id="GO:0051537">
    <property type="term" value="F:2 iron, 2 sulfur cluster binding"/>
    <property type="evidence" value="ECO:0007669"/>
    <property type="project" value="UniProtKB-KW"/>
</dbReference>
<name>A0A3P3G7M4_9HYPH</name>
<reference evidence="11 12" key="1">
    <citation type="submission" date="2018-11" db="EMBL/GenBank/DDBJ databases">
        <title>the genome of Mesorhizobium tamadayense DSM 28320.</title>
        <authorList>
            <person name="Gao J."/>
        </authorList>
    </citation>
    <scope>NUCLEOTIDE SEQUENCE [LARGE SCALE GENOMIC DNA]</scope>
    <source>
        <strain evidence="11 12">DSM 28320</strain>
    </source>
</reference>
<evidence type="ECO:0000256" key="1">
    <source>
        <dbReference type="ARBA" id="ARBA00010643"/>
    </source>
</evidence>
<proteinExistence type="inferred from homology"/>
<dbReference type="Gene3D" id="3.40.30.10">
    <property type="entry name" value="Glutaredoxin"/>
    <property type="match status" value="1"/>
</dbReference>
<evidence type="ECO:0000256" key="9">
    <source>
        <dbReference type="ARBA" id="ARBA00047712"/>
    </source>
</evidence>
<dbReference type="RefSeq" id="WP_124995709.1">
    <property type="nucleotide sequence ID" value="NZ_RQXT01000002.1"/>
</dbReference>
<dbReference type="GO" id="GO:0046872">
    <property type="term" value="F:metal ion binding"/>
    <property type="evidence" value="ECO:0007669"/>
    <property type="project" value="UniProtKB-KW"/>
</dbReference>
<dbReference type="GO" id="GO:0098796">
    <property type="term" value="C:membrane protein complex"/>
    <property type="evidence" value="ECO:0007669"/>
    <property type="project" value="UniProtKB-ARBA"/>
</dbReference>
<keyword evidence="5" id="KW-0408">Iron</keyword>
<comment type="cofactor">
    <cofactor evidence="8">
        <name>[2Fe-2S] cluster</name>
        <dbReference type="ChEBI" id="CHEBI:190135"/>
    </cofactor>
</comment>
<dbReference type="GO" id="GO:0022890">
    <property type="term" value="F:inorganic cation transmembrane transporter activity"/>
    <property type="evidence" value="ECO:0007669"/>
    <property type="project" value="UniProtKB-ARBA"/>
</dbReference>
<comment type="similarity">
    <text evidence="1">Belongs to the complex I 24 kDa subunit family.</text>
</comment>
<dbReference type="FunFam" id="3.40.30.10:FF:000022">
    <property type="entry name" value="NADH dehydrogenase flavoprotein 2, mitochondrial"/>
    <property type="match status" value="1"/>
</dbReference>
<evidence type="ECO:0000256" key="8">
    <source>
        <dbReference type="ARBA" id="ARBA00034078"/>
    </source>
</evidence>
<dbReference type="GO" id="GO:0003954">
    <property type="term" value="F:NADH dehydrogenase activity"/>
    <property type="evidence" value="ECO:0007669"/>
    <property type="project" value="TreeGrafter"/>
</dbReference>
<feature type="region of interest" description="Disordered" evidence="10">
    <location>
        <begin position="176"/>
        <end position="196"/>
    </location>
</feature>
<comment type="catalytic activity">
    <reaction evidence="9">
        <text>a quinone + NADH + 5 H(+)(in) = a quinol + NAD(+) + 4 H(+)(out)</text>
        <dbReference type="Rhea" id="RHEA:57888"/>
        <dbReference type="ChEBI" id="CHEBI:15378"/>
        <dbReference type="ChEBI" id="CHEBI:24646"/>
        <dbReference type="ChEBI" id="CHEBI:57540"/>
        <dbReference type="ChEBI" id="CHEBI:57945"/>
        <dbReference type="ChEBI" id="CHEBI:132124"/>
    </reaction>
</comment>
<evidence type="ECO:0000256" key="3">
    <source>
        <dbReference type="ARBA" id="ARBA00022723"/>
    </source>
</evidence>
<evidence type="ECO:0000256" key="2">
    <source>
        <dbReference type="ARBA" id="ARBA00022714"/>
    </source>
</evidence>
<dbReference type="NCBIfam" id="TIGR01958">
    <property type="entry name" value="nuoE_fam"/>
    <property type="match status" value="1"/>
</dbReference>
<dbReference type="GO" id="GO:0031967">
    <property type="term" value="C:organelle envelope"/>
    <property type="evidence" value="ECO:0007669"/>
    <property type="project" value="UniProtKB-ARBA"/>
</dbReference>
<comment type="caution">
    <text evidence="11">The sequence shown here is derived from an EMBL/GenBank/DDBJ whole genome shotgun (WGS) entry which is preliminary data.</text>
</comment>
<dbReference type="EC" id="1.6.5.11" evidence="11"/>
<sequence length="429" mass="45834">MSVRRLADASVQPASFAFNKANAAAARQWINKYPKGREQSAIIPLLMLAQEQEGWVTKAAIETISDMLGMPRIRGLEVATFYTQYQLNPVGTRAHIQVCGTTPCMLRGSEALMDVCRSKIHHDQFHTNDKGTLSWEEVECLGACVNAPMVMIFKDTFEDLTPERLAEIIDLYEAGKGASVKPGPQNGRTGSEPATGLTTLKSEKAILKSTRDKGAKAAAKAAKEAAAHAAVVSQAPATPAPSGPVAPSKSSKPKTDAPETSPALTTPSPVKVSPATEKAASVRAPRHSAANANQASPEVEAVSKPRSGPMAKAEPASAFKSPEAKQPVAKTAKPSLEDKNRPAGIERPAAVDDLKLISGVGPKIEGTLHSLGIYTFAQVASWKKAEREWVDGYLNFRGRIERDDWVRQAKALAKGGVAEYIRVFGKKPV</sequence>
<dbReference type="PANTHER" id="PTHR10371">
    <property type="entry name" value="NADH DEHYDROGENASE UBIQUINONE FLAVOPROTEIN 2, MITOCHONDRIAL"/>
    <property type="match status" value="1"/>
</dbReference>
<dbReference type="FunFam" id="1.10.10.1590:FF:000001">
    <property type="entry name" value="NADH-quinone oxidoreductase subunit E"/>
    <property type="match status" value="1"/>
</dbReference>
<dbReference type="GO" id="GO:0008324">
    <property type="term" value="F:monoatomic cation transmembrane transporter activity"/>
    <property type="evidence" value="ECO:0007669"/>
    <property type="project" value="UniProtKB-ARBA"/>
</dbReference>